<keyword evidence="2" id="KW-1185">Reference proteome</keyword>
<organism evidence="1 2">
    <name type="scientific">Artomyces pyxidatus</name>
    <dbReference type="NCBI Taxonomy" id="48021"/>
    <lineage>
        <taxon>Eukaryota</taxon>
        <taxon>Fungi</taxon>
        <taxon>Dikarya</taxon>
        <taxon>Basidiomycota</taxon>
        <taxon>Agaricomycotina</taxon>
        <taxon>Agaricomycetes</taxon>
        <taxon>Russulales</taxon>
        <taxon>Auriscalpiaceae</taxon>
        <taxon>Artomyces</taxon>
    </lineage>
</organism>
<gene>
    <name evidence="1" type="ORF">BV25DRAFT_1381693</name>
</gene>
<name>A0ACB8TDG7_9AGAM</name>
<dbReference type="EMBL" id="MU277192">
    <property type="protein sequence ID" value="KAI0066465.1"/>
    <property type="molecule type" value="Genomic_DNA"/>
</dbReference>
<evidence type="ECO:0000313" key="1">
    <source>
        <dbReference type="EMBL" id="KAI0066465.1"/>
    </source>
</evidence>
<accession>A0ACB8TDG7</accession>
<reference evidence="1" key="2">
    <citation type="journal article" date="2022" name="New Phytol.">
        <title>Evolutionary transition to the ectomycorrhizal habit in the genomes of a hyperdiverse lineage of mushroom-forming fungi.</title>
        <authorList>
            <person name="Looney B."/>
            <person name="Miyauchi S."/>
            <person name="Morin E."/>
            <person name="Drula E."/>
            <person name="Courty P.E."/>
            <person name="Kohler A."/>
            <person name="Kuo A."/>
            <person name="LaButti K."/>
            <person name="Pangilinan J."/>
            <person name="Lipzen A."/>
            <person name="Riley R."/>
            <person name="Andreopoulos W."/>
            <person name="He G."/>
            <person name="Johnson J."/>
            <person name="Nolan M."/>
            <person name="Tritt A."/>
            <person name="Barry K.W."/>
            <person name="Grigoriev I.V."/>
            <person name="Nagy L.G."/>
            <person name="Hibbett D."/>
            <person name="Henrissat B."/>
            <person name="Matheny P.B."/>
            <person name="Labbe J."/>
            <person name="Martin F.M."/>
        </authorList>
    </citation>
    <scope>NUCLEOTIDE SEQUENCE</scope>
    <source>
        <strain evidence="1">HHB10654</strain>
    </source>
</reference>
<proteinExistence type="predicted"/>
<comment type="caution">
    <text evidence="1">The sequence shown here is derived from an EMBL/GenBank/DDBJ whole genome shotgun (WGS) entry which is preliminary data.</text>
</comment>
<sequence>MTMTATCSLSGRPTGSRLWRGATKQAGSDKLIRRSFGCPVRPPRGTHATGACPDMLSTPAEIFFRAANSVPDLHIFDVRFAQGYSLIFTIHGRAISARPDLPCFDFMRPERVCCSSSKPHLCSVGIALSLFVLNRFTFFWCVLRRPQTQSRAGMTLLFRYPSMEDRINRCCG</sequence>
<dbReference type="Proteomes" id="UP000814140">
    <property type="component" value="Unassembled WGS sequence"/>
</dbReference>
<reference evidence="1" key="1">
    <citation type="submission" date="2021-03" db="EMBL/GenBank/DDBJ databases">
        <authorList>
            <consortium name="DOE Joint Genome Institute"/>
            <person name="Ahrendt S."/>
            <person name="Looney B.P."/>
            <person name="Miyauchi S."/>
            <person name="Morin E."/>
            <person name="Drula E."/>
            <person name="Courty P.E."/>
            <person name="Chicoki N."/>
            <person name="Fauchery L."/>
            <person name="Kohler A."/>
            <person name="Kuo A."/>
            <person name="Labutti K."/>
            <person name="Pangilinan J."/>
            <person name="Lipzen A."/>
            <person name="Riley R."/>
            <person name="Andreopoulos W."/>
            <person name="He G."/>
            <person name="Johnson J."/>
            <person name="Barry K.W."/>
            <person name="Grigoriev I.V."/>
            <person name="Nagy L."/>
            <person name="Hibbett D."/>
            <person name="Henrissat B."/>
            <person name="Matheny P.B."/>
            <person name="Labbe J."/>
            <person name="Martin F."/>
        </authorList>
    </citation>
    <scope>NUCLEOTIDE SEQUENCE</scope>
    <source>
        <strain evidence="1">HHB10654</strain>
    </source>
</reference>
<evidence type="ECO:0000313" key="2">
    <source>
        <dbReference type="Proteomes" id="UP000814140"/>
    </source>
</evidence>
<protein>
    <submittedName>
        <fullName evidence="1">Uncharacterized protein</fullName>
    </submittedName>
</protein>